<evidence type="ECO:0000313" key="3">
    <source>
        <dbReference type="Proteomes" id="UP000235672"/>
    </source>
</evidence>
<dbReference type="AlphaFoldDB" id="A0A2J6PUU3"/>
<dbReference type="PANTHER" id="PTHR37540">
    <property type="entry name" value="TRANSCRIPTION FACTOR (ACR-2), PUTATIVE-RELATED-RELATED"/>
    <property type="match status" value="1"/>
</dbReference>
<feature type="compositionally biased region" description="Basic and acidic residues" evidence="1">
    <location>
        <begin position="42"/>
        <end position="57"/>
    </location>
</feature>
<dbReference type="PANTHER" id="PTHR37540:SF5">
    <property type="entry name" value="TRANSCRIPTION FACTOR DOMAIN-CONTAINING PROTEIN"/>
    <property type="match status" value="1"/>
</dbReference>
<feature type="region of interest" description="Disordered" evidence="1">
    <location>
        <begin position="13"/>
        <end position="97"/>
    </location>
</feature>
<name>A0A2J6PUU3_9HELO</name>
<accession>A0A2J6PUU3</accession>
<organism evidence="2 3">
    <name type="scientific">Hyaloscypha hepaticicola</name>
    <dbReference type="NCBI Taxonomy" id="2082293"/>
    <lineage>
        <taxon>Eukaryota</taxon>
        <taxon>Fungi</taxon>
        <taxon>Dikarya</taxon>
        <taxon>Ascomycota</taxon>
        <taxon>Pezizomycotina</taxon>
        <taxon>Leotiomycetes</taxon>
        <taxon>Helotiales</taxon>
        <taxon>Hyaloscyphaceae</taxon>
        <taxon>Hyaloscypha</taxon>
    </lineage>
</organism>
<dbReference type="Proteomes" id="UP000235672">
    <property type="component" value="Unassembled WGS sequence"/>
</dbReference>
<dbReference type="OrthoDB" id="4158087at2759"/>
<reference evidence="2 3" key="1">
    <citation type="submission" date="2016-05" db="EMBL/GenBank/DDBJ databases">
        <title>A degradative enzymes factory behind the ericoid mycorrhizal symbiosis.</title>
        <authorList>
            <consortium name="DOE Joint Genome Institute"/>
            <person name="Martino E."/>
            <person name="Morin E."/>
            <person name="Grelet G."/>
            <person name="Kuo A."/>
            <person name="Kohler A."/>
            <person name="Daghino S."/>
            <person name="Barry K."/>
            <person name="Choi C."/>
            <person name="Cichocki N."/>
            <person name="Clum A."/>
            <person name="Copeland A."/>
            <person name="Hainaut M."/>
            <person name="Haridas S."/>
            <person name="Labutti K."/>
            <person name="Lindquist E."/>
            <person name="Lipzen A."/>
            <person name="Khouja H.-R."/>
            <person name="Murat C."/>
            <person name="Ohm R."/>
            <person name="Olson A."/>
            <person name="Spatafora J."/>
            <person name="Veneault-Fourrey C."/>
            <person name="Henrissat B."/>
            <person name="Grigoriev I."/>
            <person name="Martin F."/>
            <person name="Perotto S."/>
        </authorList>
    </citation>
    <scope>NUCLEOTIDE SEQUENCE [LARGE SCALE GENOMIC DNA]</scope>
    <source>
        <strain evidence="2 3">UAMH 7357</strain>
    </source>
</reference>
<evidence type="ECO:0008006" key="4">
    <source>
        <dbReference type="Google" id="ProtNLM"/>
    </source>
</evidence>
<sequence>MFVAPIVVSLSRLVGDRGKPQETGESGGGDQSKAVDDEEDIKDGVIEAKPLSKEKRPSPRKAVRIRRVRQTKAKAKRRESKAASPGPQLKSQETKKRLVRFDLKPRVDVKLGGIDPFGAFELPQDQTTDLALHHWNHVVQNTRMATNPRQPWMMINLSDKTLLSVTVYCSLNHFFVVRGQRCPPTYLPRKLHAIQNINAELQRMPSDHAVVAVAMMTLLECLAGEPNEWVVHKQGLHLMIRSRGGTEKLGLDGAAQRVISWADTCCAILLRTKPTLQPALIPNALEPAIPGFTVGNLSERLSPLTASSHLTSGILYIYLRLRYLTQFFTTIPVSLSTVTSSSKSTLLDESYFSDKIDFIERAILSLLSSEALAESSSAAFLTAFLNAALIFVYEELREVPMWNNVSLCLSQRIRSGLELVELERVMACCPELLLWVLMLGRSGANPLELGTRGRLWFDKEIKMVEDNFGLEVPANLKAIEGLNYFEIAEGAVANLTCGEKTDEQGDVRDEGE</sequence>
<gene>
    <name evidence="2" type="ORF">NA56DRAFT_691714</name>
</gene>
<feature type="compositionally biased region" description="Basic residues" evidence="1">
    <location>
        <begin position="58"/>
        <end position="79"/>
    </location>
</feature>
<protein>
    <recommendedName>
        <fullName evidence="4">Transcription factor domain-containing protein</fullName>
    </recommendedName>
</protein>
<dbReference type="EMBL" id="KZ613498">
    <property type="protein sequence ID" value="PMD17759.1"/>
    <property type="molecule type" value="Genomic_DNA"/>
</dbReference>
<evidence type="ECO:0000256" key="1">
    <source>
        <dbReference type="SAM" id="MobiDB-lite"/>
    </source>
</evidence>
<proteinExistence type="predicted"/>
<evidence type="ECO:0000313" key="2">
    <source>
        <dbReference type="EMBL" id="PMD17759.1"/>
    </source>
</evidence>
<keyword evidence="3" id="KW-1185">Reference proteome</keyword>